<name>A0ABV0SLV8_9TELE</name>
<comment type="caution">
    <text evidence="2">The sequence shown here is derived from an EMBL/GenBank/DDBJ whole genome shotgun (WGS) entry which is preliminary data.</text>
</comment>
<reference evidence="2 3" key="1">
    <citation type="submission" date="2021-06" db="EMBL/GenBank/DDBJ databases">
        <authorList>
            <person name="Palmer J.M."/>
        </authorList>
    </citation>
    <scope>NUCLEOTIDE SEQUENCE [LARGE SCALE GENOMIC DNA]</scope>
    <source>
        <strain evidence="3">if_2019</strain>
        <tissue evidence="2">Muscle</tissue>
    </source>
</reference>
<organism evidence="2 3">
    <name type="scientific">Ilyodon furcidens</name>
    <name type="common">goldbreast splitfin</name>
    <dbReference type="NCBI Taxonomy" id="33524"/>
    <lineage>
        <taxon>Eukaryota</taxon>
        <taxon>Metazoa</taxon>
        <taxon>Chordata</taxon>
        <taxon>Craniata</taxon>
        <taxon>Vertebrata</taxon>
        <taxon>Euteleostomi</taxon>
        <taxon>Actinopterygii</taxon>
        <taxon>Neopterygii</taxon>
        <taxon>Teleostei</taxon>
        <taxon>Neoteleostei</taxon>
        <taxon>Acanthomorphata</taxon>
        <taxon>Ovalentaria</taxon>
        <taxon>Atherinomorphae</taxon>
        <taxon>Cyprinodontiformes</taxon>
        <taxon>Goodeidae</taxon>
        <taxon>Ilyodon</taxon>
    </lineage>
</organism>
<evidence type="ECO:0000313" key="2">
    <source>
        <dbReference type="EMBL" id="MEQ2221529.1"/>
    </source>
</evidence>
<proteinExistence type="predicted"/>
<evidence type="ECO:0000313" key="3">
    <source>
        <dbReference type="Proteomes" id="UP001482620"/>
    </source>
</evidence>
<gene>
    <name evidence="2" type="ORF">ILYODFUR_016868</name>
</gene>
<sequence length="90" mass="9813">MDSFLLKPKDDCQTHKESWDQAVKPIKKRFEKVNEDFGPLSNSPVPFLLNPEHITGHVPPEGGPGDSPGHPGGTMSFCWPGNASGFPQKS</sequence>
<feature type="compositionally biased region" description="Gly residues" evidence="1">
    <location>
        <begin position="63"/>
        <end position="72"/>
    </location>
</feature>
<evidence type="ECO:0000256" key="1">
    <source>
        <dbReference type="SAM" id="MobiDB-lite"/>
    </source>
</evidence>
<feature type="region of interest" description="Disordered" evidence="1">
    <location>
        <begin position="41"/>
        <end position="90"/>
    </location>
</feature>
<dbReference type="EMBL" id="JAHRIQ010001556">
    <property type="protein sequence ID" value="MEQ2221529.1"/>
    <property type="molecule type" value="Genomic_DNA"/>
</dbReference>
<keyword evidence="3" id="KW-1185">Reference proteome</keyword>
<accession>A0ABV0SLV8</accession>
<protein>
    <submittedName>
        <fullName evidence="2">Uncharacterized protein</fullName>
    </submittedName>
</protein>
<dbReference type="Proteomes" id="UP001482620">
    <property type="component" value="Unassembled WGS sequence"/>
</dbReference>